<sequence>MSKNRRVAHSYTLPESAANFEIPAQFLSIHNEPFVLYHSFNTEPNRVIIFEYIANINLLALTQSLYFDGTFNVVPSIVFQLITIHAVYNNYIFQRQNYYIFWRANPSRVPLTALHSMSDFELASFQSLSPTVQHSCCFYHICQSILRKIWNWQVYNENEGMRMQIQMWPALAFFSINEVVTCFEALEDF</sequence>
<dbReference type="OrthoDB" id="10029846at2759"/>
<accession>A0A0C2MPY4</accession>
<feature type="transmembrane region" description="Helical" evidence="1">
    <location>
        <begin position="47"/>
        <end position="67"/>
    </location>
</feature>
<dbReference type="AlphaFoldDB" id="A0A0C2MPY4"/>
<reference evidence="2 3" key="1">
    <citation type="journal article" date="2014" name="Genome Biol. Evol.">
        <title>The genome of the myxosporean Thelohanellus kitauei shows adaptations to nutrient acquisition within its fish host.</title>
        <authorList>
            <person name="Yang Y."/>
            <person name="Xiong J."/>
            <person name="Zhou Z."/>
            <person name="Huo F."/>
            <person name="Miao W."/>
            <person name="Ran C."/>
            <person name="Liu Y."/>
            <person name="Zhang J."/>
            <person name="Feng J."/>
            <person name="Wang M."/>
            <person name="Wang M."/>
            <person name="Wang L."/>
            <person name="Yao B."/>
        </authorList>
    </citation>
    <scope>NUCLEOTIDE SEQUENCE [LARGE SCALE GENOMIC DNA]</scope>
    <source>
        <strain evidence="2">Wuqing</strain>
    </source>
</reference>
<gene>
    <name evidence="2" type="ORF">RF11_13812</name>
</gene>
<name>A0A0C2MPY4_THEKT</name>
<dbReference type="Proteomes" id="UP000031668">
    <property type="component" value="Unassembled WGS sequence"/>
</dbReference>
<keyword evidence="1" id="KW-0812">Transmembrane</keyword>
<feature type="transmembrane region" description="Helical" evidence="1">
    <location>
        <begin position="73"/>
        <end position="93"/>
    </location>
</feature>
<proteinExistence type="predicted"/>
<keyword evidence="1" id="KW-1133">Transmembrane helix</keyword>
<dbReference type="EMBL" id="JWZT01002471">
    <property type="protein sequence ID" value="KII69321.1"/>
    <property type="molecule type" value="Genomic_DNA"/>
</dbReference>
<evidence type="ECO:0000313" key="2">
    <source>
        <dbReference type="EMBL" id="KII69321.1"/>
    </source>
</evidence>
<evidence type="ECO:0000313" key="3">
    <source>
        <dbReference type="Proteomes" id="UP000031668"/>
    </source>
</evidence>
<protein>
    <recommendedName>
        <fullName evidence="4">MULE transposase domain-containing protein</fullName>
    </recommendedName>
</protein>
<comment type="caution">
    <text evidence="2">The sequence shown here is derived from an EMBL/GenBank/DDBJ whole genome shotgun (WGS) entry which is preliminary data.</text>
</comment>
<keyword evidence="1" id="KW-0472">Membrane</keyword>
<keyword evidence="3" id="KW-1185">Reference proteome</keyword>
<organism evidence="2 3">
    <name type="scientific">Thelohanellus kitauei</name>
    <name type="common">Myxosporean</name>
    <dbReference type="NCBI Taxonomy" id="669202"/>
    <lineage>
        <taxon>Eukaryota</taxon>
        <taxon>Metazoa</taxon>
        <taxon>Cnidaria</taxon>
        <taxon>Myxozoa</taxon>
        <taxon>Myxosporea</taxon>
        <taxon>Bivalvulida</taxon>
        <taxon>Platysporina</taxon>
        <taxon>Myxobolidae</taxon>
        <taxon>Thelohanellus</taxon>
    </lineage>
</organism>
<evidence type="ECO:0000256" key="1">
    <source>
        <dbReference type="SAM" id="Phobius"/>
    </source>
</evidence>
<evidence type="ECO:0008006" key="4">
    <source>
        <dbReference type="Google" id="ProtNLM"/>
    </source>
</evidence>